<feature type="domain" description="Baseplate protein J-like barrel" evidence="1">
    <location>
        <begin position="91"/>
        <end position="188"/>
    </location>
</feature>
<protein>
    <recommendedName>
        <fullName evidence="1">Baseplate protein J-like barrel domain-containing protein</fullName>
    </recommendedName>
</protein>
<dbReference type="Pfam" id="PF04865">
    <property type="entry name" value="Baseplate_J"/>
    <property type="match status" value="1"/>
</dbReference>
<dbReference type="RefSeq" id="WP_048841969.1">
    <property type="nucleotide sequence ID" value="NZ_BAMX01000031.1"/>
</dbReference>
<comment type="caution">
    <text evidence="2">The sequence shown here is derived from an EMBL/GenBank/DDBJ whole genome shotgun (WGS) entry which is preliminary data.</text>
</comment>
<evidence type="ECO:0000313" key="3">
    <source>
        <dbReference type="Proteomes" id="UP000032670"/>
    </source>
</evidence>
<dbReference type="InterPro" id="IPR052399">
    <property type="entry name" value="Phage_Baseplate_Assmbl_Protein"/>
</dbReference>
<dbReference type="STRING" id="1231341.Abor_031_099"/>
<dbReference type="EMBL" id="BAMX01000031">
    <property type="protein sequence ID" value="GAN66933.1"/>
    <property type="molecule type" value="Genomic_DNA"/>
</dbReference>
<dbReference type="Proteomes" id="UP000032670">
    <property type="component" value="Unassembled WGS sequence"/>
</dbReference>
<dbReference type="AlphaFoldDB" id="A0A0D6NMU4"/>
<dbReference type="PANTHER" id="PTHR37829">
    <property type="entry name" value="PHAGE-LIKE ELEMENT PBSX PROTEIN XKDT"/>
    <property type="match status" value="1"/>
</dbReference>
<accession>A0A0D6NMU4</accession>
<accession>A0A6N3SUI1</accession>
<sequence>MALTFQSFKTTLANAVAAAQGACPTLLDLGVGTPGRAMLEGVSGVGLWFQFIALQILSRTRLATSIGADADSFVADFGLSREPGTAATGVVRFTSFTPDNQSATVAVGTPVKTASNIIYDVVEDSTNSAWSAVDSAYVRPAGVASITLPVKCETTGTAGNVAAGAICLLGSAISGIDTVTNDAALTNGSAGETDAALRTRFVSYINSRSKATLSAIENAITEVSADLIYQVIENVDTSGAFLPGNVVAFIDDGSGDVSDAIINQVYAAIDDVRPAAVSIQVVRPKIVRPPVTMTVSINSTGDLPTIQATISTNIATYLNSLTIGESASYSRLIQIAYAASTAVTNVSGVTLAGGTIDLPATSGTAYRAGVVTFG</sequence>
<dbReference type="InterPro" id="IPR006949">
    <property type="entry name" value="Barrel_Baseplate_J-like"/>
</dbReference>
<gene>
    <name evidence="2" type="ORF">Abor_031_099</name>
</gene>
<reference evidence="2 3" key="1">
    <citation type="submission" date="2012-11" db="EMBL/GenBank/DDBJ databases">
        <title>Whole genome sequence of Acetobacter orientalis 21F-2.</title>
        <authorList>
            <person name="Azuma Y."/>
            <person name="Higashiura N."/>
            <person name="Hirakawa H."/>
            <person name="Matsushita K."/>
        </authorList>
    </citation>
    <scope>NUCLEOTIDE SEQUENCE [LARGE SCALE GENOMIC DNA]</scope>
    <source>
        <strain evidence="2 3">21F-2</strain>
    </source>
</reference>
<dbReference type="GeneID" id="76205067"/>
<keyword evidence="3" id="KW-1185">Reference proteome</keyword>
<dbReference type="PANTHER" id="PTHR37829:SF3">
    <property type="entry name" value="PROTEIN JAYE-RELATED"/>
    <property type="match status" value="1"/>
</dbReference>
<organism evidence="2 3">
    <name type="scientific">Acetobacter orientalis</name>
    <dbReference type="NCBI Taxonomy" id="146474"/>
    <lineage>
        <taxon>Bacteria</taxon>
        <taxon>Pseudomonadati</taxon>
        <taxon>Pseudomonadota</taxon>
        <taxon>Alphaproteobacteria</taxon>
        <taxon>Acetobacterales</taxon>
        <taxon>Acetobacteraceae</taxon>
        <taxon>Acetobacter</taxon>
    </lineage>
</organism>
<evidence type="ECO:0000259" key="1">
    <source>
        <dbReference type="Pfam" id="PF04865"/>
    </source>
</evidence>
<name>A0A0D6NMU4_9PROT</name>
<evidence type="ECO:0000313" key="2">
    <source>
        <dbReference type="EMBL" id="GAN66933.1"/>
    </source>
</evidence>
<proteinExistence type="predicted"/>